<name>A0A0A9B840_ARUDO</name>
<accession>A0A0A9B840</accession>
<sequence length="84" mass="9310">MQKEYNKIEAGSSAHPVILSRMKPNGCQALVFPRTTNGLIQISTICCTTYVDIKGKRAHERTHARTCMLHPANFTHLAPSSLCL</sequence>
<protein>
    <submittedName>
        <fullName evidence="1">Uncharacterized protein</fullName>
    </submittedName>
</protein>
<organism evidence="1">
    <name type="scientific">Arundo donax</name>
    <name type="common">Giant reed</name>
    <name type="synonym">Donax arundinaceus</name>
    <dbReference type="NCBI Taxonomy" id="35708"/>
    <lineage>
        <taxon>Eukaryota</taxon>
        <taxon>Viridiplantae</taxon>
        <taxon>Streptophyta</taxon>
        <taxon>Embryophyta</taxon>
        <taxon>Tracheophyta</taxon>
        <taxon>Spermatophyta</taxon>
        <taxon>Magnoliopsida</taxon>
        <taxon>Liliopsida</taxon>
        <taxon>Poales</taxon>
        <taxon>Poaceae</taxon>
        <taxon>PACMAD clade</taxon>
        <taxon>Arundinoideae</taxon>
        <taxon>Arundineae</taxon>
        <taxon>Arundo</taxon>
    </lineage>
</organism>
<dbReference type="EMBL" id="GBRH01239552">
    <property type="protein sequence ID" value="JAD58343.1"/>
    <property type="molecule type" value="Transcribed_RNA"/>
</dbReference>
<evidence type="ECO:0000313" key="1">
    <source>
        <dbReference type="EMBL" id="JAD58343.1"/>
    </source>
</evidence>
<reference evidence="1" key="2">
    <citation type="journal article" date="2015" name="Data Brief">
        <title>Shoot transcriptome of the giant reed, Arundo donax.</title>
        <authorList>
            <person name="Barrero R.A."/>
            <person name="Guerrero F.D."/>
            <person name="Moolhuijzen P."/>
            <person name="Goolsby J.A."/>
            <person name="Tidwell J."/>
            <person name="Bellgard S.E."/>
            <person name="Bellgard M.I."/>
        </authorList>
    </citation>
    <scope>NUCLEOTIDE SEQUENCE</scope>
    <source>
        <tissue evidence="1">Shoot tissue taken approximately 20 cm above the soil surface</tissue>
    </source>
</reference>
<dbReference type="AlphaFoldDB" id="A0A0A9B840"/>
<proteinExistence type="predicted"/>
<reference evidence="1" key="1">
    <citation type="submission" date="2014-09" db="EMBL/GenBank/DDBJ databases">
        <authorList>
            <person name="Magalhaes I.L.F."/>
            <person name="Oliveira U."/>
            <person name="Santos F.R."/>
            <person name="Vidigal T.H.D.A."/>
            <person name="Brescovit A.D."/>
            <person name="Santos A.J."/>
        </authorList>
    </citation>
    <scope>NUCLEOTIDE SEQUENCE</scope>
    <source>
        <tissue evidence="1">Shoot tissue taken approximately 20 cm above the soil surface</tissue>
    </source>
</reference>